<dbReference type="EMBL" id="KV784408">
    <property type="protein sequence ID" value="OEU06536.1"/>
    <property type="molecule type" value="Genomic_DNA"/>
</dbReference>
<protein>
    <submittedName>
        <fullName evidence="1">Uncharacterized protein</fullName>
    </submittedName>
</protein>
<organism evidence="1 2">
    <name type="scientific">Fragilariopsis cylindrus CCMP1102</name>
    <dbReference type="NCBI Taxonomy" id="635003"/>
    <lineage>
        <taxon>Eukaryota</taxon>
        <taxon>Sar</taxon>
        <taxon>Stramenopiles</taxon>
        <taxon>Ochrophyta</taxon>
        <taxon>Bacillariophyta</taxon>
        <taxon>Bacillariophyceae</taxon>
        <taxon>Bacillariophycidae</taxon>
        <taxon>Bacillariales</taxon>
        <taxon>Bacillariaceae</taxon>
        <taxon>Fragilariopsis</taxon>
    </lineage>
</organism>
<sequence length="369" mass="42311">MLPHTPGKEEEFPFLRTFKNGRFHQLSSKATTPIGHAVACNYKQGLEIYDSCQTVDSNRCDIVYIGHNVLEAEFNFLFTPYLLHWWNNSKFAQQQADAAQSIATRLQFVLVDSSGSDSDYVNINYGPEYASLPVLRVTMLREPFSWLKSKFFWTMDYHLNGNNSTIGKSLALADMGEGIKSRKRSNWNDKKKEMYKDAIYVQCEDEEQFAKGWGWQGALEYIFYLCGEHCMEQWYAIEEAYQNDQDLLRKKHVEYLKVMEATAAYNLRNSFTVVGLLQETQEFYDMVTQRVEYIDMSLNPTTEGKRHGSGGSAINARCDAFFQDPALQKRVMAKGPELATLVRLYEVGVQVNQFQKEELAQCSSASTTA</sequence>
<gene>
    <name evidence="1" type="ORF">FRACYDRAFT_254557</name>
</gene>
<dbReference type="InterPro" id="IPR027417">
    <property type="entry name" value="P-loop_NTPase"/>
</dbReference>
<dbReference type="InParanoid" id="A0A1E7EKX1"/>
<reference evidence="1 2" key="1">
    <citation type="submission" date="2016-09" db="EMBL/GenBank/DDBJ databases">
        <title>Extensive genetic diversity and differential bi-allelic expression allows diatom success in the polar Southern Ocean.</title>
        <authorList>
            <consortium name="DOE Joint Genome Institute"/>
            <person name="Mock T."/>
            <person name="Otillar R.P."/>
            <person name="Strauss J."/>
            <person name="Dupont C."/>
            <person name="Frickenhaus S."/>
            <person name="Maumus F."/>
            <person name="Mcmullan M."/>
            <person name="Sanges R."/>
            <person name="Schmutz J."/>
            <person name="Toseland A."/>
            <person name="Valas R."/>
            <person name="Veluchamy A."/>
            <person name="Ward B.J."/>
            <person name="Allen A."/>
            <person name="Barry K."/>
            <person name="Falciatore A."/>
            <person name="Ferrante M."/>
            <person name="Fortunato A.E."/>
            <person name="Gloeckner G."/>
            <person name="Gruber A."/>
            <person name="Hipkin R."/>
            <person name="Janech M."/>
            <person name="Kroth P."/>
            <person name="Leese F."/>
            <person name="Lindquist E."/>
            <person name="Lyon B.R."/>
            <person name="Martin J."/>
            <person name="Mayer C."/>
            <person name="Parker M."/>
            <person name="Quesneville H."/>
            <person name="Raymond J."/>
            <person name="Uhlig C."/>
            <person name="Valentin K.U."/>
            <person name="Worden A.Z."/>
            <person name="Armbrust E.V."/>
            <person name="Bowler C."/>
            <person name="Green B."/>
            <person name="Moulton V."/>
            <person name="Van Oosterhout C."/>
            <person name="Grigoriev I."/>
        </authorList>
    </citation>
    <scope>NUCLEOTIDE SEQUENCE [LARGE SCALE GENOMIC DNA]</scope>
    <source>
        <strain evidence="1 2">CCMP1102</strain>
    </source>
</reference>
<dbReference type="OrthoDB" id="54105at2759"/>
<accession>A0A1E7EKX1</accession>
<dbReference type="AlphaFoldDB" id="A0A1E7EKX1"/>
<proteinExistence type="predicted"/>
<name>A0A1E7EKX1_9STRA</name>
<dbReference type="KEGG" id="fcy:FRACYDRAFT_254557"/>
<dbReference type="Proteomes" id="UP000095751">
    <property type="component" value="Unassembled WGS sequence"/>
</dbReference>
<evidence type="ECO:0000313" key="1">
    <source>
        <dbReference type="EMBL" id="OEU06536.1"/>
    </source>
</evidence>
<evidence type="ECO:0000313" key="2">
    <source>
        <dbReference type="Proteomes" id="UP000095751"/>
    </source>
</evidence>
<dbReference type="Gene3D" id="3.40.50.300">
    <property type="entry name" value="P-loop containing nucleotide triphosphate hydrolases"/>
    <property type="match status" value="1"/>
</dbReference>
<keyword evidence="2" id="KW-1185">Reference proteome</keyword>